<dbReference type="PANTHER" id="PTHR12864">
    <property type="entry name" value="RAN BINDING PROTEIN 9-RELATED"/>
    <property type="match status" value="1"/>
</dbReference>
<accession>A0A9P4S9P6</accession>
<keyword evidence="5" id="KW-1185">Reference proteome</keyword>
<dbReference type="PROSITE" id="PS50897">
    <property type="entry name" value="CTLH"/>
    <property type="match status" value="1"/>
</dbReference>
<comment type="caution">
    <text evidence="4">The sequence shown here is derived from an EMBL/GenBank/DDBJ whole genome shotgun (WGS) entry which is preliminary data.</text>
</comment>
<dbReference type="SMART" id="SM00757">
    <property type="entry name" value="CRA"/>
    <property type="match status" value="1"/>
</dbReference>
<dbReference type="SMART" id="SM00667">
    <property type="entry name" value="LisH"/>
    <property type="match status" value="1"/>
</dbReference>
<evidence type="ECO:0000259" key="3">
    <source>
        <dbReference type="PROSITE" id="PS50897"/>
    </source>
</evidence>
<feature type="region of interest" description="Disordered" evidence="2">
    <location>
        <begin position="225"/>
        <end position="271"/>
    </location>
</feature>
<dbReference type="OrthoDB" id="2415936at2759"/>
<sequence length="271" mass="30103">MAATRRERFLGKASVGLGTSTRHVFERRVEEIKPSKTDINSVIMDYLITEGYPHAAKTFAMESNIQNYGDRDSIEQRVAIRKAIHAGDIQSAIEKINDLNPQILDHDSSLHFALLRLQLIELIRTCTSTPNGDITPALTFATTQLAPRAPTNDTFLADLEKTMALLIFPRENLSPPLAGLLDSSLRQQVATRVNEAILLSQGKDREAKIKGLIKLRVWSEQKARDNGVKDLPSRLPLGLDDEVGMEASEEEEEEEDEDETMNGGADDPMVP</sequence>
<name>A0A9P4S9P6_9PEZI</name>
<dbReference type="Pfam" id="PF10607">
    <property type="entry name" value="CTLH"/>
    <property type="match status" value="1"/>
</dbReference>
<dbReference type="EMBL" id="MU006096">
    <property type="protein sequence ID" value="KAF2838681.1"/>
    <property type="molecule type" value="Genomic_DNA"/>
</dbReference>
<evidence type="ECO:0000313" key="4">
    <source>
        <dbReference type="EMBL" id="KAF2838681.1"/>
    </source>
</evidence>
<proteinExistence type="predicted"/>
<protein>
    <recommendedName>
        <fullName evidence="3">CTLH domain-containing protein</fullName>
    </recommendedName>
</protein>
<dbReference type="InterPro" id="IPR006595">
    <property type="entry name" value="CTLH_C"/>
</dbReference>
<evidence type="ECO:0000256" key="1">
    <source>
        <dbReference type="ARBA" id="ARBA00002343"/>
    </source>
</evidence>
<dbReference type="InterPro" id="IPR024964">
    <property type="entry name" value="CTLH/CRA"/>
</dbReference>
<dbReference type="AlphaFoldDB" id="A0A9P4S9P6"/>
<feature type="domain" description="CTLH" evidence="3">
    <location>
        <begin position="73"/>
        <end position="130"/>
    </location>
</feature>
<dbReference type="Proteomes" id="UP000799429">
    <property type="component" value="Unassembled WGS sequence"/>
</dbReference>
<evidence type="ECO:0000313" key="5">
    <source>
        <dbReference type="Proteomes" id="UP000799429"/>
    </source>
</evidence>
<evidence type="ECO:0000256" key="2">
    <source>
        <dbReference type="SAM" id="MobiDB-lite"/>
    </source>
</evidence>
<feature type="compositionally biased region" description="Acidic residues" evidence="2">
    <location>
        <begin position="239"/>
        <end position="260"/>
    </location>
</feature>
<dbReference type="PROSITE" id="PS50896">
    <property type="entry name" value="LISH"/>
    <property type="match status" value="1"/>
</dbReference>
<dbReference type="InterPro" id="IPR050618">
    <property type="entry name" value="Ubq-SigPath_Reg"/>
</dbReference>
<organism evidence="4 5">
    <name type="scientific">Patellaria atrata CBS 101060</name>
    <dbReference type="NCBI Taxonomy" id="1346257"/>
    <lineage>
        <taxon>Eukaryota</taxon>
        <taxon>Fungi</taxon>
        <taxon>Dikarya</taxon>
        <taxon>Ascomycota</taxon>
        <taxon>Pezizomycotina</taxon>
        <taxon>Dothideomycetes</taxon>
        <taxon>Dothideomycetes incertae sedis</taxon>
        <taxon>Patellariales</taxon>
        <taxon>Patellariaceae</taxon>
        <taxon>Patellaria</taxon>
    </lineage>
</organism>
<dbReference type="InterPro" id="IPR013144">
    <property type="entry name" value="CRA_dom"/>
</dbReference>
<comment type="function">
    <text evidence="1">Involved in the proteasome-dependent degradation of fructose-1,6-bisphosphatase.</text>
</comment>
<gene>
    <name evidence="4" type="ORF">M501DRAFT_1011478</name>
</gene>
<dbReference type="Pfam" id="PF08513">
    <property type="entry name" value="LisH"/>
    <property type="match status" value="1"/>
</dbReference>
<reference evidence="4" key="1">
    <citation type="journal article" date="2020" name="Stud. Mycol.">
        <title>101 Dothideomycetes genomes: a test case for predicting lifestyles and emergence of pathogens.</title>
        <authorList>
            <person name="Haridas S."/>
            <person name="Albert R."/>
            <person name="Binder M."/>
            <person name="Bloem J."/>
            <person name="Labutti K."/>
            <person name="Salamov A."/>
            <person name="Andreopoulos B."/>
            <person name="Baker S."/>
            <person name="Barry K."/>
            <person name="Bills G."/>
            <person name="Bluhm B."/>
            <person name="Cannon C."/>
            <person name="Castanera R."/>
            <person name="Culley D."/>
            <person name="Daum C."/>
            <person name="Ezra D."/>
            <person name="Gonzalez J."/>
            <person name="Henrissat B."/>
            <person name="Kuo A."/>
            <person name="Liang C."/>
            <person name="Lipzen A."/>
            <person name="Lutzoni F."/>
            <person name="Magnuson J."/>
            <person name="Mondo S."/>
            <person name="Nolan M."/>
            <person name="Ohm R."/>
            <person name="Pangilinan J."/>
            <person name="Park H.-J."/>
            <person name="Ramirez L."/>
            <person name="Alfaro M."/>
            <person name="Sun H."/>
            <person name="Tritt A."/>
            <person name="Yoshinaga Y."/>
            <person name="Zwiers L.-H."/>
            <person name="Turgeon B."/>
            <person name="Goodwin S."/>
            <person name="Spatafora J."/>
            <person name="Crous P."/>
            <person name="Grigoriev I."/>
        </authorList>
    </citation>
    <scope>NUCLEOTIDE SEQUENCE</scope>
    <source>
        <strain evidence="4">CBS 101060</strain>
    </source>
</reference>
<dbReference type="InterPro" id="IPR006594">
    <property type="entry name" value="LisH"/>
</dbReference>
<dbReference type="SMART" id="SM00668">
    <property type="entry name" value="CTLH"/>
    <property type="match status" value="1"/>
</dbReference>